<evidence type="ECO:0000313" key="1">
    <source>
        <dbReference type="EMBL" id="ETN61113.1"/>
    </source>
</evidence>
<organism evidence="1">
    <name type="scientific">Anopheles darlingi</name>
    <name type="common">Mosquito</name>
    <dbReference type="NCBI Taxonomy" id="43151"/>
    <lineage>
        <taxon>Eukaryota</taxon>
        <taxon>Metazoa</taxon>
        <taxon>Ecdysozoa</taxon>
        <taxon>Arthropoda</taxon>
        <taxon>Hexapoda</taxon>
        <taxon>Insecta</taxon>
        <taxon>Pterygota</taxon>
        <taxon>Neoptera</taxon>
        <taxon>Endopterygota</taxon>
        <taxon>Diptera</taxon>
        <taxon>Nematocera</taxon>
        <taxon>Culicoidea</taxon>
        <taxon>Culicidae</taxon>
        <taxon>Anophelinae</taxon>
        <taxon>Anopheles</taxon>
    </lineage>
</organism>
<reference evidence="1" key="2">
    <citation type="submission" date="2010-05" db="EMBL/GenBank/DDBJ databases">
        <authorList>
            <person name="Almeida L.G."/>
            <person name="Nicolas M.F."/>
            <person name="Souza R.C."/>
            <person name="Vasconcelos A.T.R."/>
        </authorList>
    </citation>
    <scope>NUCLEOTIDE SEQUENCE</scope>
</reference>
<dbReference type="EnsemblMetazoa" id="ADAC007243-RA">
    <property type="protein sequence ID" value="ADAC007243-PA"/>
    <property type="gene ID" value="ADAC007243"/>
</dbReference>
<dbReference type="EMBL" id="ADMH02001776">
    <property type="protein sequence ID" value="ETN61113.1"/>
    <property type="molecule type" value="Genomic_DNA"/>
</dbReference>
<dbReference type="Proteomes" id="UP000000673">
    <property type="component" value="Unassembled WGS sequence"/>
</dbReference>
<reference evidence="1 3" key="1">
    <citation type="journal article" date="2010" name="BMC Genomics">
        <title>Combination of measures distinguishes pre-miRNAs from other stem-loops in the genome of the newly sequenced Anopheles darlingi.</title>
        <authorList>
            <person name="Mendes N.D."/>
            <person name="Freitas A.T."/>
            <person name="Vasconcelos A.T."/>
            <person name="Sagot M.F."/>
        </authorList>
    </citation>
    <scope>NUCLEOTIDE SEQUENCE</scope>
</reference>
<protein>
    <submittedName>
        <fullName evidence="1 2">Uncharacterized protein</fullName>
    </submittedName>
</protein>
<sequence>MNHETSSASALRRHCTFAHLITHEREQRTRNDPLAETFGFCTTKTCSTSTRVTVRGVNSGMGGSFCVGAQTSAGTNRK</sequence>
<name>W5JCP7_ANODA</name>
<reference evidence="2" key="4">
    <citation type="submission" date="2015-06" db="UniProtKB">
        <authorList>
            <consortium name="EnsemblMetazoa"/>
        </authorList>
    </citation>
    <scope>IDENTIFICATION</scope>
</reference>
<gene>
    <name evidence="1" type="ORF">AND_007243</name>
</gene>
<evidence type="ECO:0000313" key="2">
    <source>
        <dbReference type="EnsemblMetazoa" id="ADAC007243-PA"/>
    </source>
</evidence>
<dbReference type="VEuPathDB" id="VectorBase:ADAC007243"/>
<dbReference type="HOGENOM" id="CLU_2624006_0_0_1"/>
<proteinExistence type="predicted"/>
<dbReference type="AlphaFoldDB" id="W5JCP7"/>
<reference evidence="1" key="3">
    <citation type="journal article" date="2013" name="Nucleic Acids Res.">
        <title>The genome of Anopheles darlingi, the main neotropical malaria vector.</title>
        <authorList>
            <person name="Marinotti O."/>
            <person name="Cerqueira G.C."/>
            <person name="de Almeida L.G."/>
            <person name="Ferro M.I."/>
            <person name="Loreto E.L."/>
            <person name="Zaha A."/>
            <person name="Teixeira S.M."/>
            <person name="Wespiser A.R."/>
            <person name="Almeida E Silva A."/>
            <person name="Schlindwein A.D."/>
            <person name="Pacheco A.C."/>
            <person name="Silva A.L."/>
            <person name="Graveley B.R."/>
            <person name="Walenz B.P."/>
            <person name="Lima Bde A."/>
            <person name="Ribeiro C.A."/>
            <person name="Nunes-Silva C.G."/>
            <person name="de Carvalho C.R."/>
            <person name="Soares C.M."/>
            <person name="de Menezes C.B."/>
            <person name="Matiolli C."/>
            <person name="Caffrey D."/>
            <person name="Araujo D.A."/>
            <person name="de Oliveira D.M."/>
            <person name="Golenbock D."/>
            <person name="Grisard E.C."/>
            <person name="Fantinatti-Garboggini F."/>
            <person name="de Carvalho F.M."/>
            <person name="Barcellos F.G."/>
            <person name="Prosdocimi F."/>
            <person name="May G."/>
            <person name="Azevedo Junior G.M."/>
            <person name="Guimaraes G.M."/>
            <person name="Goldman G.H."/>
            <person name="Padilha I.Q."/>
            <person name="Batista Jda S."/>
            <person name="Ferro J.A."/>
            <person name="Ribeiro J.M."/>
            <person name="Fietto J.L."/>
            <person name="Dabbas K.M."/>
            <person name="Cerdeira L."/>
            <person name="Agnez-Lima L.F."/>
            <person name="Brocchi M."/>
            <person name="de Carvalho M.O."/>
            <person name="Teixeira Mde M."/>
            <person name="Diniz Maia Mde M."/>
            <person name="Goldman M.H."/>
            <person name="Cruz Schneider M.P."/>
            <person name="Felipe M.S."/>
            <person name="Hungria M."/>
            <person name="Nicolas M.F."/>
            <person name="Pereira M."/>
            <person name="Montes M.A."/>
            <person name="Cantao M.E."/>
            <person name="Vincentz M."/>
            <person name="Rafael M.S."/>
            <person name="Silverman N."/>
            <person name="Stoco P.H."/>
            <person name="Souza R.C."/>
            <person name="Vicentini R."/>
            <person name="Gazzinelli R.T."/>
            <person name="Neves Rde O."/>
            <person name="Silva R."/>
            <person name="Astolfi-Filho S."/>
            <person name="Maciel T.E."/>
            <person name="Urmenyi T.P."/>
            <person name="Tadei W.P."/>
            <person name="Camargo E.P."/>
            <person name="de Vasconcelos A.T."/>
        </authorList>
    </citation>
    <scope>NUCLEOTIDE SEQUENCE</scope>
</reference>
<accession>W5JCP7</accession>
<keyword evidence="3" id="KW-1185">Reference proteome</keyword>
<evidence type="ECO:0000313" key="3">
    <source>
        <dbReference type="Proteomes" id="UP000000673"/>
    </source>
</evidence>